<keyword evidence="3" id="KW-1185">Reference proteome</keyword>
<gene>
    <name evidence="2" type="ORF">AVEN_221133_1</name>
</gene>
<accession>A0A4Y2C5E1</accession>
<comment type="caution">
    <text evidence="2">The sequence shown here is derived from an EMBL/GenBank/DDBJ whole genome shotgun (WGS) entry which is preliminary data.</text>
</comment>
<dbReference type="Pfam" id="PF17906">
    <property type="entry name" value="HTH_48"/>
    <property type="match status" value="1"/>
</dbReference>
<dbReference type="EMBL" id="BGPR01085412">
    <property type="protein sequence ID" value="GBL99293.1"/>
    <property type="molecule type" value="Genomic_DNA"/>
</dbReference>
<sequence>MADRRVLRTWSQMEVRAVMRYEWTRGTSILDIHRRLQSVYGDDVMSHQMAGRSCSMFSGRRQTWIWKDAQIGLHLPHSATHPLRAHDNMHFFSLVQVSIQKRRVLRTWTQMEACFYSKIRVQNIGK</sequence>
<organism evidence="2 3">
    <name type="scientific">Araneus ventricosus</name>
    <name type="common">Orbweaver spider</name>
    <name type="synonym">Epeira ventricosa</name>
    <dbReference type="NCBI Taxonomy" id="182803"/>
    <lineage>
        <taxon>Eukaryota</taxon>
        <taxon>Metazoa</taxon>
        <taxon>Ecdysozoa</taxon>
        <taxon>Arthropoda</taxon>
        <taxon>Chelicerata</taxon>
        <taxon>Arachnida</taxon>
        <taxon>Araneae</taxon>
        <taxon>Araneomorphae</taxon>
        <taxon>Entelegynae</taxon>
        <taxon>Araneoidea</taxon>
        <taxon>Araneidae</taxon>
        <taxon>Araneus</taxon>
    </lineage>
</organism>
<evidence type="ECO:0000259" key="1">
    <source>
        <dbReference type="Pfam" id="PF17906"/>
    </source>
</evidence>
<evidence type="ECO:0000313" key="3">
    <source>
        <dbReference type="Proteomes" id="UP000499080"/>
    </source>
</evidence>
<name>A0A4Y2C5E1_ARAVE</name>
<dbReference type="OrthoDB" id="6417227at2759"/>
<proteinExistence type="predicted"/>
<dbReference type="Gene3D" id="1.10.10.1450">
    <property type="match status" value="1"/>
</dbReference>
<evidence type="ECO:0000313" key="2">
    <source>
        <dbReference type="EMBL" id="GBL99293.1"/>
    </source>
</evidence>
<dbReference type="InterPro" id="IPR041426">
    <property type="entry name" value="Mos1_HTH"/>
</dbReference>
<dbReference type="Proteomes" id="UP000499080">
    <property type="component" value="Unassembled WGS sequence"/>
</dbReference>
<feature type="domain" description="Mos1 transposase HTH" evidence="1">
    <location>
        <begin position="14"/>
        <end position="48"/>
    </location>
</feature>
<dbReference type="AlphaFoldDB" id="A0A4Y2C5E1"/>
<protein>
    <recommendedName>
        <fullName evidence="1">Mos1 transposase HTH domain-containing protein</fullName>
    </recommendedName>
</protein>
<reference evidence="2 3" key="1">
    <citation type="journal article" date="2019" name="Sci. Rep.">
        <title>Orb-weaving spider Araneus ventricosus genome elucidates the spidroin gene catalogue.</title>
        <authorList>
            <person name="Kono N."/>
            <person name="Nakamura H."/>
            <person name="Ohtoshi R."/>
            <person name="Moran D.A.P."/>
            <person name="Shinohara A."/>
            <person name="Yoshida Y."/>
            <person name="Fujiwara M."/>
            <person name="Mori M."/>
            <person name="Tomita M."/>
            <person name="Arakawa K."/>
        </authorList>
    </citation>
    <scope>NUCLEOTIDE SEQUENCE [LARGE SCALE GENOMIC DNA]</scope>
</reference>